<proteinExistence type="predicted"/>
<name>A0ACB6RAP5_9PLEO</name>
<evidence type="ECO:0000313" key="1">
    <source>
        <dbReference type="EMBL" id="KAF2475415.1"/>
    </source>
</evidence>
<evidence type="ECO:0000313" key="2">
    <source>
        <dbReference type="Proteomes" id="UP000799755"/>
    </source>
</evidence>
<gene>
    <name evidence="1" type="ORF">BDR25DRAFT_301091</name>
</gene>
<comment type="caution">
    <text evidence="1">The sequence shown here is derived from an EMBL/GenBank/DDBJ whole genome shotgun (WGS) entry which is preliminary data.</text>
</comment>
<organism evidence="1 2">
    <name type="scientific">Lindgomyces ingoldianus</name>
    <dbReference type="NCBI Taxonomy" id="673940"/>
    <lineage>
        <taxon>Eukaryota</taxon>
        <taxon>Fungi</taxon>
        <taxon>Dikarya</taxon>
        <taxon>Ascomycota</taxon>
        <taxon>Pezizomycotina</taxon>
        <taxon>Dothideomycetes</taxon>
        <taxon>Pleosporomycetidae</taxon>
        <taxon>Pleosporales</taxon>
        <taxon>Lindgomycetaceae</taxon>
        <taxon>Lindgomyces</taxon>
    </lineage>
</organism>
<dbReference type="Proteomes" id="UP000799755">
    <property type="component" value="Unassembled WGS sequence"/>
</dbReference>
<accession>A0ACB6RAP5</accession>
<keyword evidence="2" id="KW-1185">Reference proteome</keyword>
<reference evidence="1" key="1">
    <citation type="journal article" date="2020" name="Stud. Mycol.">
        <title>101 Dothideomycetes genomes: a test case for predicting lifestyles and emergence of pathogens.</title>
        <authorList>
            <person name="Haridas S."/>
            <person name="Albert R."/>
            <person name="Binder M."/>
            <person name="Bloem J."/>
            <person name="Labutti K."/>
            <person name="Salamov A."/>
            <person name="Andreopoulos B."/>
            <person name="Baker S."/>
            <person name="Barry K."/>
            <person name="Bills G."/>
            <person name="Bluhm B."/>
            <person name="Cannon C."/>
            <person name="Castanera R."/>
            <person name="Culley D."/>
            <person name="Daum C."/>
            <person name="Ezra D."/>
            <person name="Gonzalez J."/>
            <person name="Henrissat B."/>
            <person name="Kuo A."/>
            <person name="Liang C."/>
            <person name="Lipzen A."/>
            <person name="Lutzoni F."/>
            <person name="Magnuson J."/>
            <person name="Mondo S."/>
            <person name="Nolan M."/>
            <person name="Ohm R."/>
            <person name="Pangilinan J."/>
            <person name="Park H.-J."/>
            <person name="Ramirez L."/>
            <person name="Alfaro M."/>
            <person name="Sun H."/>
            <person name="Tritt A."/>
            <person name="Yoshinaga Y."/>
            <person name="Zwiers L.-H."/>
            <person name="Turgeon B."/>
            <person name="Goodwin S."/>
            <person name="Spatafora J."/>
            <person name="Crous P."/>
            <person name="Grigoriev I."/>
        </authorList>
    </citation>
    <scope>NUCLEOTIDE SEQUENCE</scope>
    <source>
        <strain evidence="1">ATCC 200398</strain>
    </source>
</reference>
<sequence>MPLINESYESLPLVDGAPSQTLAAVVDLLIQASIESTGADSLQLHPALIPAAAYSPQFSEAVELEHARLQAEKSSKLRAIDLKRYEDLEAPPNTDPTTDEDSPELFDKWTDALKRACTSSEYINGRLTQLGLLERFGKNAWLIGNSQLEDILKAIETQLADVKKQHEETEEMRRNQQWAVSGEMTMLDDAWRRGVEQAMETEAAADRLKRLILDKRRAGAV</sequence>
<dbReference type="EMBL" id="MU003496">
    <property type="protein sequence ID" value="KAF2475415.1"/>
    <property type="molecule type" value="Genomic_DNA"/>
</dbReference>
<protein>
    <submittedName>
        <fullName evidence="1">Uncharacterized protein</fullName>
    </submittedName>
</protein>